<keyword evidence="1" id="KW-0812">Transmembrane</keyword>
<protein>
    <submittedName>
        <fullName evidence="3">Glycosyltransferase family 2 protein</fullName>
    </submittedName>
</protein>
<feature type="transmembrane region" description="Helical" evidence="1">
    <location>
        <begin position="6"/>
        <end position="22"/>
    </location>
</feature>
<sequence>MVKFPIFLYLILFVVITLFQKVKNNNIERNKRYLEYYDEYIPVYDEPVAVVHVVDDNDIVRRFVANIAYNIGYLIGR</sequence>
<dbReference type="Proteomes" id="UP000035680">
    <property type="component" value="Unassembled WGS sequence"/>
</dbReference>
<organism evidence="2 3">
    <name type="scientific">Strongyloides venezuelensis</name>
    <name type="common">Threadworm</name>
    <dbReference type="NCBI Taxonomy" id="75913"/>
    <lineage>
        <taxon>Eukaryota</taxon>
        <taxon>Metazoa</taxon>
        <taxon>Ecdysozoa</taxon>
        <taxon>Nematoda</taxon>
        <taxon>Chromadorea</taxon>
        <taxon>Rhabditida</taxon>
        <taxon>Tylenchina</taxon>
        <taxon>Panagrolaimomorpha</taxon>
        <taxon>Strongyloidoidea</taxon>
        <taxon>Strongyloididae</taxon>
        <taxon>Strongyloides</taxon>
    </lineage>
</organism>
<dbReference type="AlphaFoldDB" id="A0A0K0F7V0"/>
<evidence type="ECO:0000256" key="1">
    <source>
        <dbReference type="SAM" id="Phobius"/>
    </source>
</evidence>
<accession>A0A0K0F7V0</accession>
<keyword evidence="1" id="KW-0472">Membrane</keyword>
<reference evidence="2" key="1">
    <citation type="submission" date="2014-07" db="EMBL/GenBank/DDBJ databases">
        <authorList>
            <person name="Martin A.A"/>
            <person name="De Silva N."/>
        </authorList>
    </citation>
    <scope>NUCLEOTIDE SEQUENCE</scope>
</reference>
<dbReference type="WBParaSite" id="SVE_0489700.1">
    <property type="protein sequence ID" value="SVE_0489700.1"/>
    <property type="gene ID" value="SVE_0489700"/>
</dbReference>
<name>A0A0K0F7V0_STRVS</name>
<evidence type="ECO:0000313" key="3">
    <source>
        <dbReference type="WBParaSite" id="SVE_0489700.1"/>
    </source>
</evidence>
<proteinExistence type="predicted"/>
<evidence type="ECO:0000313" key="2">
    <source>
        <dbReference type="Proteomes" id="UP000035680"/>
    </source>
</evidence>
<reference evidence="3" key="2">
    <citation type="submission" date="2015-08" db="UniProtKB">
        <authorList>
            <consortium name="WormBaseParasite"/>
        </authorList>
    </citation>
    <scope>IDENTIFICATION</scope>
</reference>
<keyword evidence="2" id="KW-1185">Reference proteome</keyword>
<keyword evidence="1" id="KW-1133">Transmembrane helix</keyword>